<accession>A0A4U0WK07</accession>
<comment type="similarity">
    <text evidence="4">Belongs to the glycosyl hydrolase 51 family.</text>
</comment>
<feature type="domain" description="Alpha-L-arabinofuranosidase C-terminal" evidence="12">
    <location>
        <begin position="421"/>
        <end position="603"/>
    </location>
</feature>
<keyword evidence="8" id="KW-0378">Hydrolase</keyword>
<sequence length="843" mass="92576">MFEDINHSGDGGIYAELIQNRAFQGSAGFPSNLSAWSPVNGAVLSLKNLPIPVSTALPTSMNVASGASSGQVGFSNAGWWGIDIRVQKYTGSFYVKGDYSVVFVASLQSALTNETFGSVEVQSASTSNGWTQHNYTLTPTKNAPNSNNTFSITFDASRGNALDFNLISLFPPTYKNRENGMRADLMEALAALKPVGGVLKTSFLRMPGGNNLEGDHIATRWKWNETIGPLVDRAGHRGTWGYQNTDGLGLVEYLNWCTDLNMEPLLAVWAGLSFDAVVPEEELQIYIEDALNELEFIMGSTDTKYGALRASIGYPEPWQINYLEIGNEDLLYNGFASYSSYRFPLFFKAIRAAYPNITIIASTTAVVPFNEVGAAGDYHEYTRPDTFVSKFGFFDNYTSEHPVLVGEYAIIQPNDVSERDAVWTSPGNERRKFPWWIGSVSEAVYAIGMERNTDHIIGASYAPLLQNLNSYEWSPDLISFTADQSQDVMSTSYEVIKLFSNKRMTHTLPVSEATFGPAYWVAGADTDTGKSILKAAVYNSTSDVPMDVTFDGINAGTSATLTVLTAPDGYSNNDIGVGVVKTSVTTLRAQGNGTFTFSLPSLSVALLEVDGVAAAADATPENWAKGGKPGRYWGSQNGGHGWREGDILRQIELARPFSDSKTFVDLPTIRPLNEVVAAFNNLTQPISNNTELQKFLTTYFGKAGSELAPVPASQLQTNPTFLNHVNDTGVADFVRQVIGIWPDLTRQYVGSNNNCTECVDSFLNVNRTFVVAGGRFREPYYWDSFWIVEGLLRTQGSFTQIARNIIENFLDFVEQFGFVPNGARVYYLNRSQPPLLTQMVSVR</sequence>
<dbReference type="Proteomes" id="UP000308768">
    <property type="component" value="Unassembled WGS sequence"/>
</dbReference>
<dbReference type="SUPFAM" id="SSF48208">
    <property type="entry name" value="Six-hairpin glycosidases"/>
    <property type="match status" value="1"/>
</dbReference>
<protein>
    <recommendedName>
        <fullName evidence="10">Cytosolic neutral trehalase</fullName>
        <ecNumber evidence="6">3.2.1.28</ecNumber>
        <ecNumber evidence="5">3.2.1.55</ecNumber>
    </recommendedName>
    <alternativeName>
        <fullName evidence="11">Alpha,alpha-trehalase</fullName>
    </alternativeName>
</protein>
<reference evidence="13 14" key="1">
    <citation type="submission" date="2017-03" db="EMBL/GenBank/DDBJ databases">
        <title>Genomes of endolithic fungi from Antarctica.</title>
        <authorList>
            <person name="Coleine C."/>
            <person name="Masonjones S."/>
            <person name="Stajich J.E."/>
        </authorList>
    </citation>
    <scope>NUCLEOTIDE SEQUENCE [LARGE SCALE GENOMIC DNA]</scope>
    <source>
        <strain evidence="13 14">CCFEE 5187</strain>
    </source>
</reference>
<evidence type="ECO:0000256" key="6">
    <source>
        <dbReference type="ARBA" id="ARBA00012757"/>
    </source>
</evidence>
<dbReference type="Gene3D" id="1.50.10.10">
    <property type="match status" value="1"/>
</dbReference>
<evidence type="ECO:0000256" key="11">
    <source>
        <dbReference type="ARBA" id="ARBA00030473"/>
    </source>
</evidence>
<dbReference type="Pfam" id="PF22848">
    <property type="entry name" value="ASD1_dom"/>
    <property type="match status" value="1"/>
</dbReference>
<keyword evidence="14" id="KW-1185">Reference proteome</keyword>
<evidence type="ECO:0000256" key="5">
    <source>
        <dbReference type="ARBA" id="ARBA00012670"/>
    </source>
</evidence>
<organism evidence="13 14">
    <name type="scientific">Cryomyces minteri</name>
    <dbReference type="NCBI Taxonomy" id="331657"/>
    <lineage>
        <taxon>Eukaryota</taxon>
        <taxon>Fungi</taxon>
        <taxon>Dikarya</taxon>
        <taxon>Ascomycota</taxon>
        <taxon>Pezizomycotina</taxon>
        <taxon>Dothideomycetes</taxon>
        <taxon>Dothideomycetes incertae sedis</taxon>
        <taxon>Cryomyces</taxon>
    </lineage>
</organism>
<comment type="pathway">
    <text evidence="2">Glycan metabolism; L-arabinan degradation.</text>
</comment>
<dbReference type="OrthoDB" id="406864at2759"/>
<proteinExistence type="inferred from homology"/>
<dbReference type="Gene3D" id="3.20.20.80">
    <property type="entry name" value="Glycosidases"/>
    <property type="match status" value="1"/>
</dbReference>
<name>A0A4U0WK07_9PEZI</name>
<dbReference type="STRING" id="331657.A0A4U0WK07"/>
<dbReference type="EC" id="3.2.1.28" evidence="6"/>
<dbReference type="InterPro" id="IPR012341">
    <property type="entry name" value="6hp_glycosidase-like_sf"/>
</dbReference>
<comment type="caution">
    <text evidence="13">The sequence shown here is derived from an EMBL/GenBank/DDBJ whole genome shotgun (WGS) entry which is preliminary data.</text>
</comment>
<dbReference type="GO" id="GO:0046373">
    <property type="term" value="P:L-arabinose metabolic process"/>
    <property type="evidence" value="ECO:0007669"/>
    <property type="project" value="InterPro"/>
</dbReference>
<comment type="catalytic activity">
    <reaction evidence="1">
        <text>Hydrolysis of terminal non-reducing alpha-L-arabinofuranoside residues in alpha-L-arabinosides.</text>
        <dbReference type="EC" id="3.2.1.55"/>
    </reaction>
</comment>
<dbReference type="SMART" id="SM00813">
    <property type="entry name" value="Alpha-L-AF_C"/>
    <property type="match status" value="1"/>
</dbReference>
<dbReference type="GO" id="GO:0046556">
    <property type="term" value="F:alpha-L-arabinofuranosidase activity"/>
    <property type="evidence" value="ECO:0007669"/>
    <property type="project" value="UniProtKB-EC"/>
</dbReference>
<dbReference type="Pfam" id="PF06964">
    <property type="entry name" value="Alpha-L-AF_C"/>
    <property type="match status" value="1"/>
</dbReference>
<evidence type="ECO:0000259" key="12">
    <source>
        <dbReference type="SMART" id="SM00813"/>
    </source>
</evidence>
<evidence type="ECO:0000256" key="7">
    <source>
        <dbReference type="ARBA" id="ARBA00022729"/>
    </source>
</evidence>
<dbReference type="SUPFAM" id="SSF51445">
    <property type="entry name" value="(Trans)glycosidases"/>
    <property type="match status" value="1"/>
</dbReference>
<keyword evidence="7" id="KW-0732">Signal</keyword>
<dbReference type="GO" id="GO:0031222">
    <property type="term" value="P:arabinan catabolic process"/>
    <property type="evidence" value="ECO:0007669"/>
    <property type="project" value="UniProtKB-UniPathway"/>
</dbReference>
<dbReference type="GO" id="GO:0005991">
    <property type="term" value="P:trehalose metabolic process"/>
    <property type="evidence" value="ECO:0007669"/>
    <property type="project" value="InterPro"/>
</dbReference>
<evidence type="ECO:0000256" key="10">
    <source>
        <dbReference type="ARBA" id="ARBA00024422"/>
    </source>
</evidence>
<dbReference type="InterPro" id="IPR001661">
    <property type="entry name" value="Glyco_hydro_37"/>
</dbReference>
<dbReference type="EMBL" id="NAJN01001537">
    <property type="protein sequence ID" value="TKA62576.1"/>
    <property type="molecule type" value="Genomic_DNA"/>
</dbReference>
<dbReference type="InterPro" id="IPR008928">
    <property type="entry name" value="6-hairpin_glycosidase_sf"/>
</dbReference>
<evidence type="ECO:0000313" key="13">
    <source>
        <dbReference type="EMBL" id="TKA62576.1"/>
    </source>
</evidence>
<evidence type="ECO:0000256" key="9">
    <source>
        <dbReference type="ARBA" id="ARBA00023180"/>
    </source>
</evidence>
<dbReference type="UniPathway" id="UPA00667"/>
<evidence type="ECO:0000256" key="2">
    <source>
        <dbReference type="ARBA" id="ARBA00004834"/>
    </source>
</evidence>
<dbReference type="PANTHER" id="PTHR31776:SF0">
    <property type="entry name" value="ALPHA-L-ARABINOFURANOSIDASE 1"/>
    <property type="match status" value="1"/>
</dbReference>
<dbReference type="InterPro" id="IPR051563">
    <property type="entry name" value="Glycosyl_Hydrolase_51"/>
</dbReference>
<dbReference type="InterPro" id="IPR055235">
    <property type="entry name" value="ASD1_cat"/>
</dbReference>
<dbReference type="Pfam" id="PF01204">
    <property type="entry name" value="Trehalase"/>
    <property type="match status" value="1"/>
</dbReference>
<evidence type="ECO:0000256" key="1">
    <source>
        <dbReference type="ARBA" id="ARBA00001462"/>
    </source>
</evidence>
<dbReference type="InterPro" id="IPR010720">
    <property type="entry name" value="Alpha-L-AF_C"/>
</dbReference>
<dbReference type="GO" id="GO:0004555">
    <property type="term" value="F:alpha,alpha-trehalase activity"/>
    <property type="evidence" value="ECO:0007669"/>
    <property type="project" value="UniProtKB-EC"/>
</dbReference>
<dbReference type="EC" id="3.2.1.55" evidence="5"/>
<evidence type="ECO:0000256" key="8">
    <source>
        <dbReference type="ARBA" id="ARBA00022801"/>
    </source>
</evidence>
<evidence type="ECO:0000313" key="14">
    <source>
        <dbReference type="Proteomes" id="UP000308768"/>
    </source>
</evidence>
<evidence type="ECO:0000256" key="3">
    <source>
        <dbReference type="ARBA" id="ARBA00005615"/>
    </source>
</evidence>
<dbReference type="AlphaFoldDB" id="A0A4U0WK07"/>
<keyword evidence="9" id="KW-0325">Glycoprotein</keyword>
<comment type="similarity">
    <text evidence="3">Belongs to the glycosyl hydrolase 37 family.</text>
</comment>
<dbReference type="PANTHER" id="PTHR31776">
    <property type="entry name" value="ALPHA-L-ARABINOFURANOSIDASE 1"/>
    <property type="match status" value="1"/>
</dbReference>
<gene>
    <name evidence="13" type="ORF">B0A49_08423</name>
</gene>
<evidence type="ECO:0000256" key="4">
    <source>
        <dbReference type="ARBA" id="ARBA00007186"/>
    </source>
</evidence>
<dbReference type="InterPro" id="IPR017853">
    <property type="entry name" value="GH"/>
</dbReference>